<evidence type="ECO:0000313" key="1">
    <source>
        <dbReference type="EMBL" id="GAA54556.1"/>
    </source>
</evidence>
<dbReference type="AlphaFoldDB" id="G7YNM5"/>
<sequence>MSGDQRCPFKIYIPFEGTVWELIWAPTSIREACTTFTTSSGAMQGCPLSTFVFNFVIDVLLEISLPVSATSGVEMLPGRSLRH</sequence>
<gene>
    <name evidence="1" type="ORF">CLF_103839</name>
</gene>
<dbReference type="Proteomes" id="UP000008909">
    <property type="component" value="Unassembled WGS sequence"/>
</dbReference>
<name>G7YNM5_CLOSI</name>
<proteinExistence type="predicted"/>
<accession>G7YNM5</accession>
<organism evidence="1 2">
    <name type="scientific">Clonorchis sinensis</name>
    <name type="common">Chinese liver fluke</name>
    <dbReference type="NCBI Taxonomy" id="79923"/>
    <lineage>
        <taxon>Eukaryota</taxon>
        <taxon>Metazoa</taxon>
        <taxon>Spiralia</taxon>
        <taxon>Lophotrochozoa</taxon>
        <taxon>Platyhelminthes</taxon>
        <taxon>Trematoda</taxon>
        <taxon>Digenea</taxon>
        <taxon>Opisthorchiida</taxon>
        <taxon>Opisthorchiata</taxon>
        <taxon>Opisthorchiidae</taxon>
        <taxon>Clonorchis</taxon>
    </lineage>
</organism>
<reference key="2">
    <citation type="submission" date="2011-10" db="EMBL/GenBank/DDBJ databases">
        <title>The genome and transcriptome sequence of Clonorchis sinensis provide insights into the carcinogenic liver fluke.</title>
        <authorList>
            <person name="Wang X."/>
            <person name="Huang Y."/>
            <person name="Chen W."/>
            <person name="Liu H."/>
            <person name="Guo L."/>
            <person name="Chen Y."/>
            <person name="Luo F."/>
            <person name="Zhou W."/>
            <person name="Sun J."/>
            <person name="Mao Q."/>
            <person name="Liang P."/>
            <person name="Zhou C."/>
            <person name="Tian Y."/>
            <person name="Men J."/>
            <person name="Lv X."/>
            <person name="Huang L."/>
            <person name="Zhou J."/>
            <person name="Hu Y."/>
            <person name="Li R."/>
            <person name="Zhang F."/>
            <person name="Lei H."/>
            <person name="Li X."/>
            <person name="Hu X."/>
            <person name="Liang C."/>
            <person name="Xu J."/>
            <person name="Wu Z."/>
            <person name="Yu X."/>
        </authorList>
    </citation>
    <scope>NUCLEOTIDE SEQUENCE</scope>
    <source>
        <strain>Henan</strain>
    </source>
</reference>
<protein>
    <recommendedName>
        <fullName evidence="3">Reverse transcriptase domain-containing protein</fullName>
    </recommendedName>
</protein>
<reference evidence="1" key="1">
    <citation type="journal article" date="2011" name="Genome Biol.">
        <title>The draft genome of the carcinogenic human liver fluke Clonorchis sinensis.</title>
        <authorList>
            <person name="Wang X."/>
            <person name="Chen W."/>
            <person name="Huang Y."/>
            <person name="Sun J."/>
            <person name="Men J."/>
            <person name="Liu H."/>
            <person name="Luo F."/>
            <person name="Guo L."/>
            <person name="Lv X."/>
            <person name="Deng C."/>
            <person name="Zhou C."/>
            <person name="Fan Y."/>
            <person name="Li X."/>
            <person name="Huang L."/>
            <person name="Hu Y."/>
            <person name="Liang C."/>
            <person name="Hu X."/>
            <person name="Xu J."/>
            <person name="Yu X."/>
        </authorList>
    </citation>
    <scope>NUCLEOTIDE SEQUENCE [LARGE SCALE GENOMIC DNA]</scope>
    <source>
        <strain evidence="1">Henan</strain>
    </source>
</reference>
<dbReference type="EMBL" id="DF143901">
    <property type="protein sequence ID" value="GAA54556.1"/>
    <property type="molecule type" value="Genomic_DNA"/>
</dbReference>
<evidence type="ECO:0000313" key="2">
    <source>
        <dbReference type="Proteomes" id="UP000008909"/>
    </source>
</evidence>
<keyword evidence="2" id="KW-1185">Reference proteome</keyword>
<evidence type="ECO:0008006" key="3">
    <source>
        <dbReference type="Google" id="ProtNLM"/>
    </source>
</evidence>